<dbReference type="CDD" id="cd22235">
    <property type="entry name" value="RHH_CopG_archaea"/>
    <property type="match status" value="1"/>
</dbReference>
<dbReference type="Pfam" id="PF01402">
    <property type="entry name" value="RHH_1"/>
    <property type="match status" value="1"/>
</dbReference>
<dbReference type="InterPro" id="IPR002145">
    <property type="entry name" value="CopG"/>
</dbReference>
<feature type="domain" description="Ribbon-helix-helix protein CopG" evidence="1">
    <location>
        <begin position="12"/>
        <end position="50"/>
    </location>
</feature>
<dbReference type="EMBL" id="DSLA01000059">
    <property type="protein sequence ID" value="HEH35263.1"/>
    <property type="molecule type" value="Genomic_DNA"/>
</dbReference>
<dbReference type="InterPro" id="IPR013321">
    <property type="entry name" value="Arc_rbn_hlx_hlx"/>
</dbReference>
<gene>
    <name evidence="2" type="ORF">ENP88_03740</name>
</gene>
<dbReference type="SUPFAM" id="SSF47598">
    <property type="entry name" value="Ribbon-helix-helix"/>
    <property type="match status" value="1"/>
</dbReference>
<dbReference type="AlphaFoldDB" id="A0A7J2TI52"/>
<name>A0A7J2TI52_ARCFL</name>
<dbReference type="InterPro" id="IPR010985">
    <property type="entry name" value="Ribbon_hlx_hlx"/>
</dbReference>
<evidence type="ECO:0000259" key="1">
    <source>
        <dbReference type="Pfam" id="PF01402"/>
    </source>
</evidence>
<organism evidence="2">
    <name type="scientific">Archaeoglobus fulgidus</name>
    <dbReference type="NCBI Taxonomy" id="2234"/>
    <lineage>
        <taxon>Archaea</taxon>
        <taxon>Methanobacteriati</taxon>
        <taxon>Methanobacteriota</taxon>
        <taxon>Archaeoglobi</taxon>
        <taxon>Archaeoglobales</taxon>
        <taxon>Archaeoglobaceae</taxon>
        <taxon>Archaeoglobus</taxon>
    </lineage>
</organism>
<evidence type="ECO:0000313" key="2">
    <source>
        <dbReference type="EMBL" id="HEH35263.1"/>
    </source>
</evidence>
<protein>
    <submittedName>
        <fullName evidence="2">CopG family transcriptional regulator</fullName>
    </submittedName>
</protein>
<comment type="caution">
    <text evidence="2">The sequence shown here is derived from an EMBL/GenBank/DDBJ whole genome shotgun (WGS) entry which is preliminary data.</text>
</comment>
<reference evidence="2" key="1">
    <citation type="journal article" date="2020" name="mSystems">
        <title>Genome- and Community-Level Interaction Insights into Carbon Utilization and Element Cycling Functions of Hydrothermarchaeota in Hydrothermal Sediment.</title>
        <authorList>
            <person name="Zhou Z."/>
            <person name="Liu Y."/>
            <person name="Xu W."/>
            <person name="Pan J."/>
            <person name="Luo Z.H."/>
            <person name="Li M."/>
        </authorList>
    </citation>
    <scope>NUCLEOTIDE SEQUENCE [LARGE SCALE GENOMIC DNA]</scope>
    <source>
        <strain evidence="2">SpSt-26</strain>
    </source>
</reference>
<dbReference type="Gene3D" id="1.10.1220.10">
    <property type="entry name" value="Met repressor-like"/>
    <property type="match status" value="1"/>
</dbReference>
<proteinExistence type="predicted"/>
<sequence length="185" mass="21629">MKIHIMEVSKMKRLTVSLDDETIRKLEILAKKDNRSLSELVRVAVTSYYEIVQKETKPEHFGEFLDLLTSREHVAVDLGLWVAITDELNERASDNFWNLVRKVGEEYGIQFKERGIKNLSEMFRLLELENWAKVKEISENIYTLILVGRNETKLVRSFLEGLFNALNIDAEISEGLRKLFVKLRK</sequence>
<accession>A0A7J2TI52</accession>
<dbReference type="GO" id="GO:0006355">
    <property type="term" value="P:regulation of DNA-templated transcription"/>
    <property type="evidence" value="ECO:0007669"/>
    <property type="project" value="InterPro"/>
</dbReference>